<dbReference type="PANTHER" id="PTHR42718">
    <property type="entry name" value="MAJOR FACILITATOR SUPERFAMILY MULTIDRUG TRANSPORTER MFSC"/>
    <property type="match status" value="1"/>
</dbReference>
<evidence type="ECO:0000256" key="5">
    <source>
        <dbReference type="SAM" id="Phobius"/>
    </source>
</evidence>
<evidence type="ECO:0000259" key="6">
    <source>
        <dbReference type="PROSITE" id="PS50850"/>
    </source>
</evidence>
<feature type="transmembrane region" description="Helical" evidence="5">
    <location>
        <begin position="168"/>
        <end position="193"/>
    </location>
</feature>
<feature type="transmembrane region" description="Helical" evidence="5">
    <location>
        <begin position="311"/>
        <end position="328"/>
    </location>
</feature>
<dbReference type="InterPro" id="IPR011701">
    <property type="entry name" value="MFS"/>
</dbReference>
<evidence type="ECO:0000313" key="7">
    <source>
        <dbReference type="EMBL" id="NML92328.1"/>
    </source>
</evidence>
<dbReference type="EMBL" id="JABBGM010000001">
    <property type="protein sequence ID" value="NML92328.1"/>
    <property type="molecule type" value="Genomic_DNA"/>
</dbReference>
<dbReference type="RefSeq" id="WP_169491585.1">
    <property type="nucleotide sequence ID" value="NZ_JABBGM010000001.1"/>
</dbReference>
<feature type="transmembrane region" description="Helical" evidence="5">
    <location>
        <begin position="365"/>
        <end position="387"/>
    </location>
</feature>
<gene>
    <name evidence="7" type="ORF">HHL27_01415</name>
</gene>
<dbReference type="InterPro" id="IPR036259">
    <property type="entry name" value="MFS_trans_sf"/>
</dbReference>
<comment type="caution">
    <text evidence="7">The sequence shown here is derived from an EMBL/GenBank/DDBJ whole genome shotgun (WGS) entry which is preliminary data.</text>
</comment>
<reference evidence="7 8" key="1">
    <citation type="submission" date="2020-04" db="EMBL/GenBank/DDBJ databases">
        <title>Novosphingobium sp. TW-4 isolated from soil.</title>
        <authorList>
            <person name="Dahal R.H."/>
            <person name="Chaudhary D.K."/>
        </authorList>
    </citation>
    <scope>NUCLEOTIDE SEQUENCE [LARGE SCALE GENOMIC DNA]</scope>
    <source>
        <strain evidence="7 8">TW-4</strain>
    </source>
</reference>
<organism evidence="7 8">
    <name type="scientific">Novosphingobium olei</name>
    <dbReference type="NCBI Taxonomy" id="2728851"/>
    <lineage>
        <taxon>Bacteria</taxon>
        <taxon>Pseudomonadati</taxon>
        <taxon>Pseudomonadota</taxon>
        <taxon>Alphaproteobacteria</taxon>
        <taxon>Sphingomonadales</taxon>
        <taxon>Sphingomonadaceae</taxon>
        <taxon>Novosphingobium</taxon>
    </lineage>
</organism>
<dbReference type="SUPFAM" id="SSF103473">
    <property type="entry name" value="MFS general substrate transporter"/>
    <property type="match status" value="1"/>
</dbReference>
<dbReference type="CDD" id="cd17321">
    <property type="entry name" value="MFS_MMR_MDR_like"/>
    <property type="match status" value="1"/>
</dbReference>
<dbReference type="Gene3D" id="1.20.1250.20">
    <property type="entry name" value="MFS general substrate transporter like domains"/>
    <property type="match status" value="1"/>
</dbReference>
<feature type="transmembrane region" description="Helical" evidence="5">
    <location>
        <begin position="49"/>
        <end position="68"/>
    </location>
</feature>
<dbReference type="GO" id="GO:0016020">
    <property type="term" value="C:membrane"/>
    <property type="evidence" value="ECO:0007669"/>
    <property type="project" value="UniProtKB-SubCell"/>
</dbReference>
<dbReference type="GO" id="GO:0022857">
    <property type="term" value="F:transmembrane transporter activity"/>
    <property type="evidence" value="ECO:0007669"/>
    <property type="project" value="InterPro"/>
</dbReference>
<dbReference type="Proteomes" id="UP000583556">
    <property type="component" value="Unassembled WGS sequence"/>
</dbReference>
<feature type="transmembrane region" description="Helical" evidence="5">
    <location>
        <begin position="230"/>
        <end position="252"/>
    </location>
</feature>
<evidence type="ECO:0000256" key="2">
    <source>
        <dbReference type="ARBA" id="ARBA00022692"/>
    </source>
</evidence>
<feature type="transmembrane region" description="Helical" evidence="5">
    <location>
        <begin position="408"/>
        <end position="427"/>
    </location>
</feature>
<feature type="transmembrane region" description="Helical" evidence="5">
    <location>
        <begin position="340"/>
        <end position="359"/>
    </location>
</feature>
<accession>A0A7Y0BL79</accession>
<dbReference type="PANTHER" id="PTHR42718:SF39">
    <property type="entry name" value="ACTINORHODIN TRANSPORTER-RELATED"/>
    <property type="match status" value="1"/>
</dbReference>
<evidence type="ECO:0000256" key="4">
    <source>
        <dbReference type="ARBA" id="ARBA00023136"/>
    </source>
</evidence>
<feature type="transmembrane region" description="Helical" evidence="5">
    <location>
        <begin position="80"/>
        <end position="99"/>
    </location>
</feature>
<dbReference type="PROSITE" id="PS50850">
    <property type="entry name" value="MFS"/>
    <property type="match status" value="1"/>
</dbReference>
<feature type="transmembrane region" description="Helical" evidence="5">
    <location>
        <begin position="105"/>
        <end position="130"/>
    </location>
</feature>
<keyword evidence="4 5" id="KW-0472">Membrane</keyword>
<feature type="transmembrane region" description="Helical" evidence="5">
    <location>
        <begin position="273"/>
        <end position="299"/>
    </location>
</feature>
<proteinExistence type="predicted"/>
<keyword evidence="2 5" id="KW-0812">Transmembrane</keyword>
<feature type="transmembrane region" description="Helical" evidence="5">
    <location>
        <begin position="139"/>
        <end position="162"/>
    </location>
</feature>
<comment type="subcellular location">
    <subcellularLocation>
        <location evidence="1">Membrane</location>
        <topology evidence="1">Multi-pass membrane protein</topology>
    </subcellularLocation>
</comment>
<keyword evidence="8" id="KW-1185">Reference proteome</keyword>
<feature type="transmembrane region" description="Helical" evidence="5">
    <location>
        <begin position="433"/>
        <end position="452"/>
    </location>
</feature>
<feature type="transmembrane region" description="Helical" evidence="5">
    <location>
        <begin position="205"/>
        <end position="224"/>
    </location>
</feature>
<protein>
    <submittedName>
        <fullName evidence="7">MFS transporter</fullName>
    </submittedName>
</protein>
<dbReference type="InterPro" id="IPR020846">
    <property type="entry name" value="MFS_dom"/>
</dbReference>
<evidence type="ECO:0000256" key="3">
    <source>
        <dbReference type="ARBA" id="ARBA00022989"/>
    </source>
</evidence>
<dbReference type="Pfam" id="PF07690">
    <property type="entry name" value="MFS_1"/>
    <property type="match status" value="1"/>
</dbReference>
<keyword evidence="3 5" id="KW-1133">Transmembrane helix</keyword>
<feature type="domain" description="Major facilitator superfamily (MFS) profile" evidence="6">
    <location>
        <begin position="14"/>
        <end position="457"/>
    </location>
</feature>
<evidence type="ECO:0000313" key="8">
    <source>
        <dbReference type="Proteomes" id="UP000583556"/>
    </source>
</evidence>
<name>A0A7Y0BL79_9SPHN</name>
<dbReference type="AlphaFoldDB" id="A0A7Y0BL79"/>
<sequence>MPMSPQADTRRNLALLTVMLAFVLDIADSTIVNTALPAIQQELSASNAAAQWMVAGYFLSFSVFLVAGGRLGDLFGYRRLFLAGVAAFTLASLGCGMAQSADQLVACRVAQGCAAALMGPQVMAVVQVLFSPTERIAKLAWFGTLGGIAAVLGPIVGGLLIAANPFGLGWRAVFLINLPIGVVALAAGTRFLPDARSPDAQGLDLGGTALLGAGLVALLVPMVQGPELGWPVWTLALLGAVPLIAVLALAHARARGRVGKDRLIEPTLFHERAFTLGLSASVCFSAGVSGFVLVFALAVQHLLARSPLDTALLLAPFGVGVSLGIAFVGRKLLPRLGKWIPFVGASAMALLGASVLLLVPTAPPTALLAVLLVPTGLAMGMVAGPLTPIALARVRHAHAGIASGMLKTAQQVGGALGAAVVGGAWFAGHGTTIAAVVLAAILGAAALCAAALPRSLFGSTGEQP</sequence>
<dbReference type="Gene3D" id="1.20.1720.10">
    <property type="entry name" value="Multidrug resistance protein D"/>
    <property type="match status" value="1"/>
</dbReference>
<evidence type="ECO:0000256" key="1">
    <source>
        <dbReference type="ARBA" id="ARBA00004141"/>
    </source>
</evidence>